<name>A0ABU0YKJ1_9PROT</name>
<dbReference type="InterPro" id="IPR001783">
    <property type="entry name" value="Lumazine-bd"/>
</dbReference>
<comment type="function">
    <text evidence="2">Catalyzes the dismutation of two molecules of 6,7-dimethyl-8-ribityllumazine, resulting in the formation of riboflavin and 5-amino-6-(D-ribitylamino)uracil.</text>
</comment>
<dbReference type="GO" id="GO:0004746">
    <property type="term" value="F:riboflavin synthase activity"/>
    <property type="evidence" value="ECO:0007669"/>
    <property type="project" value="UniProtKB-EC"/>
</dbReference>
<dbReference type="CDD" id="cd00402">
    <property type="entry name" value="Riboflavin_synthase_like"/>
    <property type="match status" value="1"/>
</dbReference>
<feature type="domain" description="Lumazine-binding" evidence="11">
    <location>
        <begin position="1"/>
        <end position="95"/>
    </location>
</feature>
<evidence type="ECO:0000256" key="4">
    <source>
        <dbReference type="ARBA" id="ARBA00012827"/>
    </source>
</evidence>
<feature type="repeat" description="Lumazine-binding" evidence="10">
    <location>
        <begin position="1"/>
        <end position="95"/>
    </location>
</feature>
<dbReference type="Gene3D" id="2.40.30.20">
    <property type="match status" value="2"/>
</dbReference>
<comment type="pathway">
    <text evidence="3">Cofactor biosynthesis; riboflavin biosynthesis; riboflavin from 2-hydroxy-3-oxobutyl phosphate and 5-amino-6-(D-ribitylamino)uracil: step 2/2.</text>
</comment>
<dbReference type="PANTHER" id="PTHR21098">
    <property type="entry name" value="RIBOFLAVIN SYNTHASE ALPHA CHAIN"/>
    <property type="match status" value="1"/>
</dbReference>
<dbReference type="NCBIfam" id="NF009566">
    <property type="entry name" value="PRK13020.1"/>
    <property type="match status" value="1"/>
</dbReference>
<dbReference type="InterPro" id="IPR023366">
    <property type="entry name" value="ATP_synth_asu-like_sf"/>
</dbReference>
<dbReference type="SUPFAM" id="SSF63380">
    <property type="entry name" value="Riboflavin synthase domain-like"/>
    <property type="match status" value="2"/>
</dbReference>
<sequence>MFTGIVTDLGTVRRITPGPVTRLEIETAYPVAEIALGASVCCNGCCLSVVEKGPNWMAFEVSGETLSVTTLGTWKVGTRVNLERALKVGDELGGHLVSGHVDGVGKIVAQHPDGGSIRITFEAPKPMMRFIASKGSIAVDGISLTVNEVTDTTFGVNIIPITQEVTNLGSIQAGSAVNLEIDQVARYVARLLGKDAL</sequence>
<organism evidence="12 13">
    <name type="scientific">Dongia sedimenti</name>
    <dbReference type="NCBI Taxonomy" id="3064282"/>
    <lineage>
        <taxon>Bacteria</taxon>
        <taxon>Pseudomonadati</taxon>
        <taxon>Pseudomonadota</taxon>
        <taxon>Alphaproteobacteria</taxon>
        <taxon>Rhodospirillales</taxon>
        <taxon>Dongiaceae</taxon>
        <taxon>Dongia</taxon>
    </lineage>
</organism>
<dbReference type="Proteomes" id="UP001230156">
    <property type="component" value="Unassembled WGS sequence"/>
</dbReference>
<evidence type="ECO:0000313" key="12">
    <source>
        <dbReference type="EMBL" id="MDQ7248251.1"/>
    </source>
</evidence>
<evidence type="ECO:0000256" key="9">
    <source>
        <dbReference type="NCBIfam" id="TIGR00187"/>
    </source>
</evidence>
<evidence type="ECO:0000256" key="5">
    <source>
        <dbReference type="ARBA" id="ARBA00013950"/>
    </source>
</evidence>
<dbReference type="NCBIfam" id="TIGR00187">
    <property type="entry name" value="ribE"/>
    <property type="match status" value="1"/>
</dbReference>
<evidence type="ECO:0000259" key="11">
    <source>
        <dbReference type="PROSITE" id="PS51177"/>
    </source>
</evidence>
<comment type="catalytic activity">
    <reaction evidence="1">
        <text>2 6,7-dimethyl-8-(1-D-ribityl)lumazine + H(+) = 5-amino-6-(D-ribitylamino)uracil + riboflavin</text>
        <dbReference type="Rhea" id="RHEA:20772"/>
        <dbReference type="ChEBI" id="CHEBI:15378"/>
        <dbReference type="ChEBI" id="CHEBI:15934"/>
        <dbReference type="ChEBI" id="CHEBI:57986"/>
        <dbReference type="ChEBI" id="CHEBI:58201"/>
        <dbReference type="EC" id="2.5.1.9"/>
    </reaction>
</comment>
<dbReference type="InterPro" id="IPR026017">
    <property type="entry name" value="Lumazine-bd_dom"/>
</dbReference>
<accession>A0ABU0YKJ1</accession>
<dbReference type="EC" id="2.5.1.9" evidence="4 9"/>
<evidence type="ECO:0000256" key="6">
    <source>
        <dbReference type="ARBA" id="ARBA00022619"/>
    </source>
</evidence>
<dbReference type="PROSITE" id="PS51177">
    <property type="entry name" value="LUMAZINE_BIND"/>
    <property type="match status" value="2"/>
</dbReference>
<keyword evidence="6" id="KW-0686">Riboflavin biosynthesis</keyword>
<proteinExistence type="predicted"/>
<evidence type="ECO:0000256" key="2">
    <source>
        <dbReference type="ARBA" id="ARBA00002803"/>
    </source>
</evidence>
<evidence type="ECO:0000256" key="8">
    <source>
        <dbReference type="ARBA" id="ARBA00022737"/>
    </source>
</evidence>
<evidence type="ECO:0000256" key="1">
    <source>
        <dbReference type="ARBA" id="ARBA00000968"/>
    </source>
</evidence>
<dbReference type="Pfam" id="PF00677">
    <property type="entry name" value="Lum_binding"/>
    <property type="match status" value="2"/>
</dbReference>
<keyword evidence="13" id="KW-1185">Reference proteome</keyword>
<keyword evidence="8" id="KW-0677">Repeat</keyword>
<dbReference type="NCBIfam" id="NF006767">
    <property type="entry name" value="PRK09289.1"/>
    <property type="match status" value="1"/>
</dbReference>
<keyword evidence="7 12" id="KW-0808">Transferase</keyword>
<dbReference type="PIRSF" id="PIRSF000498">
    <property type="entry name" value="Riboflavin_syn_A"/>
    <property type="match status" value="1"/>
</dbReference>
<evidence type="ECO:0000256" key="3">
    <source>
        <dbReference type="ARBA" id="ARBA00004887"/>
    </source>
</evidence>
<protein>
    <recommendedName>
        <fullName evidence="5 9">Riboflavin synthase</fullName>
        <ecNumber evidence="4 9">2.5.1.9</ecNumber>
    </recommendedName>
</protein>
<evidence type="ECO:0000313" key="13">
    <source>
        <dbReference type="Proteomes" id="UP001230156"/>
    </source>
</evidence>
<reference evidence="13" key="1">
    <citation type="submission" date="2023-08" db="EMBL/GenBank/DDBJ databases">
        <title>Rhodospirillaceae gen. nov., a novel taxon isolated from the Yangtze River Yuezi River estuary sludge.</title>
        <authorList>
            <person name="Ruan L."/>
        </authorList>
    </citation>
    <scope>NUCLEOTIDE SEQUENCE [LARGE SCALE GENOMIC DNA]</scope>
    <source>
        <strain evidence="13">R-7</strain>
    </source>
</reference>
<dbReference type="EMBL" id="JAUYVI010000003">
    <property type="protein sequence ID" value="MDQ7248251.1"/>
    <property type="molecule type" value="Genomic_DNA"/>
</dbReference>
<dbReference type="RefSeq" id="WP_379955702.1">
    <property type="nucleotide sequence ID" value="NZ_JAUYVI010000003.1"/>
</dbReference>
<evidence type="ECO:0000256" key="7">
    <source>
        <dbReference type="ARBA" id="ARBA00022679"/>
    </source>
</evidence>
<comment type="caution">
    <text evidence="12">The sequence shown here is derived from an EMBL/GenBank/DDBJ whole genome shotgun (WGS) entry which is preliminary data.</text>
</comment>
<dbReference type="InterPro" id="IPR017938">
    <property type="entry name" value="Riboflavin_synthase-like_b-brl"/>
</dbReference>
<evidence type="ECO:0000256" key="10">
    <source>
        <dbReference type="PROSITE-ProRule" id="PRU00524"/>
    </source>
</evidence>
<dbReference type="PANTHER" id="PTHR21098:SF12">
    <property type="entry name" value="RIBOFLAVIN SYNTHASE"/>
    <property type="match status" value="1"/>
</dbReference>
<gene>
    <name evidence="12" type="ORF">Q8A70_11275</name>
</gene>
<feature type="repeat" description="Lumazine-binding" evidence="10">
    <location>
        <begin position="96"/>
        <end position="192"/>
    </location>
</feature>
<feature type="domain" description="Lumazine-binding" evidence="11">
    <location>
        <begin position="96"/>
        <end position="192"/>
    </location>
</feature>